<dbReference type="CDD" id="cd00336">
    <property type="entry name" value="Ribosomal_L22"/>
    <property type="match status" value="1"/>
</dbReference>
<accession>A0ABQ5S1M9</accession>
<proteinExistence type="inferred from homology"/>
<dbReference type="InterPro" id="IPR001063">
    <property type="entry name" value="Ribosomal_uL22"/>
</dbReference>
<evidence type="ECO:0000313" key="7">
    <source>
        <dbReference type="Proteomes" id="UP001165090"/>
    </source>
</evidence>
<evidence type="ECO:0008006" key="8">
    <source>
        <dbReference type="Google" id="ProtNLM"/>
    </source>
</evidence>
<dbReference type="Proteomes" id="UP001165090">
    <property type="component" value="Unassembled WGS sequence"/>
</dbReference>
<gene>
    <name evidence="6" type="ORF">VaNZ11_006289</name>
</gene>
<dbReference type="PANTHER" id="PTHR13501">
    <property type="entry name" value="CHLOROPLAST 50S RIBOSOMAL PROTEIN L22-RELATED"/>
    <property type="match status" value="1"/>
</dbReference>
<evidence type="ECO:0000256" key="4">
    <source>
        <dbReference type="RuleBase" id="RU004005"/>
    </source>
</evidence>
<keyword evidence="7" id="KW-1185">Reference proteome</keyword>
<comment type="caution">
    <text evidence="6">The sequence shown here is derived from an EMBL/GenBank/DDBJ whole genome shotgun (WGS) entry which is preliminary data.</text>
</comment>
<evidence type="ECO:0000256" key="2">
    <source>
        <dbReference type="ARBA" id="ARBA00022980"/>
    </source>
</evidence>
<evidence type="ECO:0000256" key="1">
    <source>
        <dbReference type="ARBA" id="ARBA00009451"/>
    </source>
</evidence>
<dbReference type="InterPro" id="IPR036394">
    <property type="entry name" value="Ribosomal_uL22_sf"/>
</dbReference>
<dbReference type="SUPFAM" id="SSF54843">
    <property type="entry name" value="Ribosomal protein L22"/>
    <property type="match status" value="1"/>
</dbReference>
<comment type="similarity">
    <text evidence="1 4">Belongs to the universal ribosomal protein uL22 family.</text>
</comment>
<organism evidence="6 7">
    <name type="scientific">Volvox africanus</name>
    <dbReference type="NCBI Taxonomy" id="51714"/>
    <lineage>
        <taxon>Eukaryota</taxon>
        <taxon>Viridiplantae</taxon>
        <taxon>Chlorophyta</taxon>
        <taxon>core chlorophytes</taxon>
        <taxon>Chlorophyceae</taxon>
        <taxon>CS clade</taxon>
        <taxon>Chlamydomonadales</taxon>
        <taxon>Volvocaceae</taxon>
        <taxon>Volvox</taxon>
    </lineage>
</organism>
<dbReference type="Gene3D" id="3.90.470.10">
    <property type="entry name" value="Ribosomal protein L22/L17"/>
    <property type="match status" value="1"/>
</dbReference>
<evidence type="ECO:0000313" key="6">
    <source>
        <dbReference type="EMBL" id="GLI63358.1"/>
    </source>
</evidence>
<protein>
    <recommendedName>
        <fullName evidence="8">50S ribosomal protein L22, chloroplastic</fullName>
    </recommendedName>
</protein>
<keyword evidence="3 4" id="KW-0687">Ribonucleoprotein</keyword>
<name>A0ABQ5S1M9_9CHLO</name>
<evidence type="ECO:0000256" key="3">
    <source>
        <dbReference type="ARBA" id="ARBA00023274"/>
    </source>
</evidence>
<keyword evidence="2 4" id="KW-0689">Ribosomal protein</keyword>
<dbReference type="Pfam" id="PF00237">
    <property type="entry name" value="Ribosomal_L22"/>
    <property type="match status" value="1"/>
</dbReference>
<sequence length="404" mass="43835">MVTGHRQFMLATCRAFSPQTAQLTGEASIAWCTFWQQDGTRQTCSQTSESVSSSESGPCTMSRGDCASGASIQYPVQRRSLFRIEYLHGIPWGSASTISQPPTTVTAGIMSMPHMRQLNVLPAALSGIRALHIGLAGAAPADAKSESPDSAGARSGSSGGNGGGSDTSALTSTTTISSAPVQNPLQAALAAASGSQPLEQLGRAARVTKGRRRQKRTWMWYDEDDEREERRNERAREQYHNVGTAYMSNITQSVKKMNRIVRLVRGLSYADAVAQCELVPHKAAKYVRQALEAAYQDATQAVGLDGERLVVGIIYATRGRVEKAMQRMGRGRSGRMFTRTSHLRVVLRESRQRSPAFQMRQVAPLMSVITGANPPVAAWLARGQPSVGTRATSARRRFAYQVEV</sequence>
<reference evidence="6 7" key="1">
    <citation type="journal article" date="2023" name="IScience">
        <title>Expanded male sex-determining region conserved during the evolution of homothallism in the green alga Volvox.</title>
        <authorList>
            <person name="Yamamoto K."/>
            <person name="Matsuzaki R."/>
            <person name="Mahakham W."/>
            <person name="Heman W."/>
            <person name="Sekimoto H."/>
            <person name="Kawachi M."/>
            <person name="Minakuchi Y."/>
            <person name="Toyoda A."/>
            <person name="Nozaki H."/>
        </authorList>
    </citation>
    <scope>NUCLEOTIDE SEQUENCE [LARGE SCALE GENOMIC DNA]</scope>
    <source>
        <strain evidence="6 7">NIES-4468</strain>
    </source>
</reference>
<dbReference type="InterPro" id="IPR047867">
    <property type="entry name" value="Ribosomal_uL22_bac/org-type"/>
</dbReference>
<feature type="region of interest" description="Disordered" evidence="5">
    <location>
        <begin position="140"/>
        <end position="174"/>
    </location>
</feature>
<evidence type="ECO:0000256" key="5">
    <source>
        <dbReference type="SAM" id="MobiDB-lite"/>
    </source>
</evidence>
<dbReference type="PANTHER" id="PTHR13501:SF8">
    <property type="entry name" value="LARGE RIBOSOMAL SUBUNIT PROTEIN UL22M"/>
    <property type="match status" value="1"/>
</dbReference>
<dbReference type="EMBL" id="BSDZ01000015">
    <property type="protein sequence ID" value="GLI63358.1"/>
    <property type="molecule type" value="Genomic_DNA"/>
</dbReference>